<feature type="chain" id="PRO_5008626235" description="Rhodanese domain-containing protein" evidence="1">
    <location>
        <begin position="24"/>
        <end position="141"/>
    </location>
</feature>
<dbReference type="SUPFAM" id="SSF52821">
    <property type="entry name" value="Rhodanese/Cell cycle control phosphatase"/>
    <property type="match status" value="1"/>
</dbReference>
<dbReference type="InterPro" id="IPR036873">
    <property type="entry name" value="Rhodanese-like_dom_sf"/>
</dbReference>
<dbReference type="Gene3D" id="3.40.250.10">
    <property type="entry name" value="Rhodanese-like domain"/>
    <property type="match status" value="1"/>
</dbReference>
<name>A0A1B9F9L5_9BACT</name>
<keyword evidence="1" id="KW-0732">Signal</keyword>
<accession>A0A1B9F9L5</accession>
<evidence type="ECO:0000256" key="1">
    <source>
        <dbReference type="SAM" id="SignalP"/>
    </source>
</evidence>
<dbReference type="STRING" id="1156395.DBT_0391"/>
<dbReference type="AlphaFoldDB" id="A0A1B9F9L5"/>
<dbReference type="PROSITE" id="PS50206">
    <property type="entry name" value="RHODANESE_3"/>
    <property type="match status" value="1"/>
</dbReference>
<dbReference type="InterPro" id="IPR001763">
    <property type="entry name" value="Rhodanese-like_dom"/>
</dbReference>
<evidence type="ECO:0000313" key="4">
    <source>
        <dbReference type="Proteomes" id="UP000093080"/>
    </source>
</evidence>
<dbReference type="OrthoDB" id="9800872at2"/>
<organism evidence="3 4">
    <name type="scientific">Dissulfuribacter thermophilus</name>
    <dbReference type="NCBI Taxonomy" id="1156395"/>
    <lineage>
        <taxon>Bacteria</taxon>
        <taxon>Pseudomonadati</taxon>
        <taxon>Thermodesulfobacteriota</taxon>
        <taxon>Dissulfuribacteria</taxon>
        <taxon>Dissulfuribacterales</taxon>
        <taxon>Dissulfuribacteraceae</taxon>
        <taxon>Dissulfuribacter</taxon>
    </lineage>
</organism>
<evidence type="ECO:0000313" key="3">
    <source>
        <dbReference type="EMBL" id="OCC16573.1"/>
    </source>
</evidence>
<dbReference type="RefSeq" id="WP_067615822.1">
    <property type="nucleotide sequence ID" value="NZ_MAGO01000001.1"/>
</dbReference>
<evidence type="ECO:0000259" key="2">
    <source>
        <dbReference type="PROSITE" id="PS50206"/>
    </source>
</evidence>
<protein>
    <recommendedName>
        <fullName evidence="2">Rhodanese domain-containing protein</fullName>
    </recommendedName>
</protein>
<dbReference type="PATRIC" id="fig|1156395.6.peg.393"/>
<keyword evidence="4" id="KW-1185">Reference proteome</keyword>
<feature type="domain" description="Rhodanese" evidence="2">
    <location>
        <begin position="40"/>
        <end position="138"/>
    </location>
</feature>
<dbReference type="Proteomes" id="UP000093080">
    <property type="component" value="Unassembled WGS sequence"/>
</dbReference>
<feature type="signal peptide" evidence="1">
    <location>
        <begin position="1"/>
        <end position="23"/>
    </location>
</feature>
<sequence>MKQVHFFIFFLVACIMLTCQAFAGSYNYISAEALKAKLEKGEPVIIIDIQTKEDFSRHHLPGAIATHAYPVKTVQDKAKIDAVLDRIRNGKGPVVIVCPRGAGGAQKTFDHLIARKIPANRLFILKNGQEGWPYPEFVEGR</sequence>
<proteinExistence type="predicted"/>
<dbReference type="Pfam" id="PF00581">
    <property type="entry name" value="Rhodanese"/>
    <property type="match status" value="1"/>
</dbReference>
<dbReference type="EMBL" id="MAGO01000001">
    <property type="protein sequence ID" value="OCC16573.1"/>
    <property type="molecule type" value="Genomic_DNA"/>
</dbReference>
<gene>
    <name evidence="3" type="ORF">DBT_0391</name>
</gene>
<comment type="caution">
    <text evidence="3">The sequence shown here is derived from an EMBL/GenBank/DDBJ whole genome shotgun (WGS) entry which is preliminary data.</text>
</comment>
<reference evidence="3 4" key="1">
    <citation type="submission" date="2016-06" db="EMBL/GenBank/DDBJ databases">
        <title>Respiratory ammonification of nitrate coupled to the oxidation of elemental sulfur in deep-sea autotrophic thermophilic bacteria.</title>
        <authorList>
            <person name="Slobodkina G.B."/>
            <person name="Mardanov A.V."/>
            <person name="Ravin N.V."/>
            <person name="Frolova A.A."/>
            <person name="Viryasiv M.B."/>
            <person name="Chernyh N.A."/>
            <person name="Bonch-Osmolovskaya E.A."/>
            <person name="Slobodkin A.I."/>
        </authorList>
    </citation>
    <scope>NUCLEOTIDE SEQUENCE [LARGE SCALE GENOMIC DNA]</scope>
    <source>
        <strain evidence="3 4">S69</strain>
    </source>
</reference>